<dbReference type="GO" id="GO:0016787">
    <property type="term" value="F:hydrolase activity"/>
    <property type="evidence" value="ECO:0007669"/>
    <property type="project" value="UniProtKB-KW"/>
</dbReference>
<dbReference type="InterPro" id="IPR051540">
    <property type="entry name" value="S-2-haloacid_dehalogenase"/>
</dbReference>
<keyword evidence="1 2" id="KW-0378">Hydrolase</keyword>
<comment type="caution">
    <text evidence="2">The sequence shown here is derived from an EMBL/GenBank/DDBJ whole genome shotgun (WGS) entry which is preliminary data.</text>
</comment>
<dbReference type="PANTHER" id="PTHR43316:SF3">
    <property type="entry name" value="HALOACID DEHALOGENASE, TYPE II (AFU_ORTHOLOGUE AFUA_2G07750)-RELATED"/>
    <property type="match status" value="1"/>
</dbReference>
<protein>
    <submittedName>
        <fullName evidence="2">HAD family hydrolase</fullName>
    </submittedName>
</protein>
<gene>
    <name evidence="2" type="ORF">H6A20_11620</name>
</gene>
<sequence>MRKIKAVLFDLDGTLLPMDQDLFVKTYFKKLALKMAPLGYEPEKLIQAVWGGTSAMVQNDGSASNEDVFWNFFGGVFGERALEDIPVFRSFYEVEFQEARTVCGFNPQAARSVRLCRELGLRTILATNPLFPAVATESRMAWAGVSPADFEYYTTYENSVHCKPNPDYYRDILAHCSLTPQECLMVGNDVDEDMGTLDLGMQVFLLTDCLINRREADVSLYPNGGFPELQEHIRRLV</sequence>
<dbReference type="InterPro" id="IPR036412">
    <property type="entry name" value="HAD-like_sf"/>
</dbReference>
<dbReference type="RefSeq" id="WP_204907287.1">
    <property type="nucleotide sequence ID" value="NZ_JACJKS010000022.1"/>
</dbReference>
<dbReference type="Gene3D" id="3.40.50.1000">
    <property type="entry name" value="HAD superfamily/HAD-like"/>
    <property type="match status" value="1"/>
</dbReference>
<reference evidence="2" key="1">
    <citation type="submission" date="2020-08" db="EMBL/GenBank/DDBJ databases">
        <authorList>
            <person name="Cejkova D."/>
            <person name="Kubasova T."/>
            <person name="Jahodarova E."/>
            <person name="Rychlik I."/>
        </authorList>
    </citation>
    <scope>NUCLEOTIDE SEQUENCE</scope>
    <source>
        <strain evidence="2">An582</strain>
    </source>
</reference>
<dbReference type="SUPFAM" id="SSF56784">
    <property type="entry name" value="HAD-like"/>
    <property type="match status" value="1"/>
</dbReference>
<dbReference type="PRINTS" id="PR00413">
    <property type="entry name" value="HADHALOGNASE"/>
</dbReference>
<name>A0A939BHX9_9CLOT</name>
<dbReference type="SFLD" id="SFLDG01129">
    <property type="entry name" value="C1.5:_HAD__Beta-PGM__Phosphata"/>
    <property type="match status" value="1"/>
</dbReference>
<proteinExistence type="predicted"/>
<accession>A0A939BHX9</accession>
<evidence type="ECO:0000313" key="2">
    <source>
        <dbReference type="EMBL" id="MBM6949286.1"/>
    </source>
</evidence>
<dbReference type="AlphaFoldDB" id="A0A939BHX9"/>
<dbReference type="InterPro" id="IPR023214">
    <property type="entry name" value="HAD_sf"/>
</dbReference>
<dbReference type="EMBL" id="JACJKS010000022">
    <property type="protein sequence ID" value="MBM6949286.1"/>
    <property type="molecule type" value="Genomic_DNA"/>
</dbReference>
<evidence type="ECO:0000313" key="3">
    <source>
        <dbReference type="Proteomes" id="UP000705508"/>
    </source>
</evidence>
<evidence type="ECO:0000256" key="1">
    <source>
        <dbReference type="ARBA" id="ARBA00022801"/>
    </source>
</evidence>
<dbReference type="InterPro" id="IPR006439">
    <property type="entry name" value="HAD-SF_hydro_IA"/>
</dbReference>
<dbReference type="PANTHER" id="PTHR43316">
    <property type="entry name" value="HYDROLASE, HALOACID DELAHOGENASE-RELATED"/>
    <property type="match status" value="1"/>
</dbReference>
<dbReference type="Pfam" id="PF00702">
    <property type="entry name" value="Hydrolase"/>
    <property type="match status" value="1"/>
</dbReference>
<reference evidence="2" key="2">
    <citation type="journal article" date="2021" name="Sci. Rep.">
        <title>The distribution of antibiotic resistance genes in chicken gut microbiota commensals.</title>
        <authorList>
            <person name="Juricova H."/>
            <person name="Matiasovicova J."/>
            <person name="Kubasova T."/>
            <person name="Cejkova D."/>
            <person name="Rychlik I."/>
        </authorList>
    </citation>
    <scope>NUCLEOTIDE SEQUENCE</scope>
    <source>
        <strain evidence="2">An582</strain>
    </source>
</reference>
<dbReference type="SFLD" id="SFLDS00003">
    <property type="entry name" value="Haloacid_Dehalogenase"/>
    <property type="match status" value="1"/>
</dbReference>
<dbReference type="Proteomes" id="UP000705508">
    <property type="component" value="Unassembled WGS sequence"/>
</dbReference>
<organism evidence="2 3">
    <name type="scientific">Mordavella massiliensis</name>
    <dbReference type="NCBI Taxonomy" id="1871024"/>
    <lineage>
        <taxon>Bacteria</taxon>
        <taxon>Bacillati</taxon>
        <taxon>Bacillota</taxon>
        <taxon>Clostridia</taxon>
        <taxon>Eubacteriales</taxon>
        <taxon>Clostridiaceae</taxon>
        <taxon>Mordavella</taxon>
    </lineage>
</organism>